<dbReference type="Gene3D" id="3.50.30.30">
    <property type="match status" value="1"/>
</dbReference>
<evidence type="ECO:0000259" key="4">
    <source>
        <dbReference type="Pfam" id="PF05922"/>
    </source>
</evidence>
<dbReference type="InterPro" id="IPR000209">
    <property type="entry name" value="Peptidase_S8/S53_dom"/>
</dbReference>
<evidence type="ECO:0000259" key="5">
    <source>
        <dbReference type="Pfam" id="PF17766"/>
    </source>
</evidence>
<dbReference type="InterPro" id="IPR045051">
    <property type="entry name" value="SBT"/>
</dbReference>
<dbReference type="AlphaFoldDB" id="A0ABC8UCI6"/>
<dbReference type="InterPro" id="IPR010259">
    <property type="entry name" value="S8pro/Inhibitor_I9"/>
</dbReference>
<evidence type="ECO:0000256" key="1">
    <source>
        <dbReference type="ARBA" id="ARBA00011073"/>
    </source>
</evidence>
<dbReference type="SUPFAM" id="SSF52743">
    <property type="entry name" value="Subtilisin-like"/>
    <property type="match status" value="1"/>
</dbReference>
<dbReference type="InterPro" id="IPR037045">
    <property type="entry name" value="S8pro/Inhibitor_I9_sf"/>
</dbReference>
<dbReference type="Pfam" id="PF17766">
    <property type="entry name" value="fn3_6"/>
    <property type="match status" value="1"/>
</dbReference>
<evidence type="ECO:0000259" key="3">
    <source>
        <dbReference type="Pfam" id="PF00082"/>
    </source>
</evidence>
<dbReference type="Proteomes" id="UP001642360">
    <property type="component" value="Unassembled WGS sequence"/>
</dbReference>
<keyword evidence="7" id="KW-1185">Reference proteome</keyword>
<accession>A0ABC8UCI6</accession>
<comment type="caution">
    <text evidence="6">The sequence shown here is derived from an EMBL/GenBank/DDBJ whole genome shotgun (WGS) entry which is preliminary data.</text>
</comment>
<feature type="domain" description="Inhibitor I9" evidence="4">
    <location>
        <begin position="2"/>
        <end position="33"/>
    </location>
</feature>
<dbReference type="Gene3D" id="3.30.70.80">
    <property type="entry name" value="Peptidase S8 propeptide/proteinase inhibitor I9"/>
    <property type="match status" value="1"/>
</dbReference>
<organism evidence="6 7">
    <name type="scientific">Ilex paraguariensis</name>
    <name type="common">yerba mate</name>
    <dbReference type="NCBI Taxonomy" id="185542"/>
    <lineage>
        <taxon>Eukaryota</taxon>
        <taxon>Viridiplantae</taxon>
        <taxon>Streptophyta</taxon>
        <taxon>Embryophyta</taxon>
        <taxon>Tracheophyta</taxon>
        <taxon>Spermatophyta</taxon>
        <taxon>Magnoliopsida</taxon>
        <taxon>eudicotyledons</taxon>
        <taxon>Gunneridae</taxon>
        <taxon>Pentapetalae</taxon>
        <taxon>asterids</taxon>
        <taxon>campanulids</taxon>
        <taxon>Aquifoliales</taxon>
        <taxon>Aquifoliaceae</taxon>
        <taxon>Ilex</taxon>
    </lineage>
</organism>
<protein>
    <submittedName>
        <fullName evidence="6">Uncharacterized protein</fullName>
    </submittedName>
</protein>
<feature type="domain" description="Peptidase S8/S53" evidence="3">
    <location>
        <begin position="58"/>
        <end position="402"/>
    </location>
</feature>
<evidence type="ECO:0000313" key="6">
    <source>
        <dbReference type="EMBL" id="CAK9179105.1"/>
    </source>
</evidence>
<dbReference type="Gene3D" id="2.60.40.2310">
    <property type="match status" value="1"/>
</dbReference>
<gene>
    <name evidence="6" type="ORF">ILEXP_LOCUS49048</name>
</gene>
<sequence length="598" mass="65141">MGFSAMLTPDQAQKLAESDSVVSVFKSTMHKLHTTHSWQFLGVDSIQQYNQLVRAAKSNIIVGVIDTGVWPESQSFNDYGLGPMPEKFKGECVIGDAFTLSNCNRKIIGARLYSKGFELVNGPLESFNRTFFRSSRDSDGHRAHIASTVAGSLACWFELCNDADVLSAFDDAINDGVDILSLSFGPMPPQPSFFQEVNSIGTFHAFQKGILVSASAGNSFLLRTACNVAPWILTIGASTMDRKLQSDIYLGNSKIIKLGVVPQLAPGIPPQNASFCKNNTLDPTLIKGKIVVCTTELLTDIRAEKAIFVKQGGGVGMILIDPVAKDVIFQFVIHGSVIYPEAAEELQAYMATEKDPVAKILPHRQFYLPSPHQGCLGSLQWPDITAPGVNILAAWSPVATGVTAGRTLDYNIIYATVLDNTQNFIKRNPNGASTTPFDYGSRHINPVAAMDPGLVYDFDSSDIVDFLCSTGASLTQLKKFTGKLTYCKNPPKPSHDFNYPSIGVSNMNGGLSVHRTVTYYGEGPTIYCAQLEYPSNVNAKVIPNELKFTKFGEKMSFRIDFTPYKSSNGSFVFGALTWFNGIHRVRSPIALNVVSAGE</sequence>
<dbReference type="Pfam" id="PF05922">
    <property type="entry name" value="Inhibitor_I9"/>
    <property type="match status" value="1"/>
</dbReference>
<evidence type="ECO:0000313" key="7">
    <source>
        <dbReference type="Proteomes" id="UP001642360"/>
    </source>
</evidence>
<evidence type="ECO:0000256" key="2">
    <source>
        <dbReference type="ARBA" id="ARBA00022729"/>
    </source>
</evidence>
<dbReference type="EMBL" id="CAUOFW020007403">
    <property type="protein sequence ID" value="CAK9179105.1"/>
    <property type="molecule type" value="Genomic_DNA"/>
</dbReference>
<dbReference type="PANTHER" id="PTHR10795">
    <property type="entry name" value="PROPROTEIN CONVERTASE SUBTILISIN/KEXIN"/>
    <property type="match status" value="1"/>
</dbReference>
<name>A0ABC8UCI6_9AQUA</name>
<reference evidence="6 7" key="1">
    <citation type="submission" date="2024-02" db="EMBL/GenBank/DDBJ databases">
        <authorList>
            <person name="Vignale AGUSTIN F."/>
            <person name="Sosa J E."/>
            <person name="Modenutti C."/>
        </authorList>
    </citation>
    <scope>NUCLEOTIDE SEQUENCE [LARGE SCALE GENOMIC DNA]</scope>
</reference>
<proteinExistence type="inferred from homology"/>
<feature type="domain" description="Subtilisin-like protease fibronectin type-III" evidence="5">
    <location>
        <begin position="496"/>
        <end position="590"/>
    </location>
</feature>
<dbReference type="InterPro" id="IPR041469">
    <property type="entry name" value="Subtilisin-like_FN3"/>
</dbReference>
<keyword evidence="2" id="KW-0732">Signal</keyword>
<dbReference type="Pfam" id="PF00082">
    <property type="entry name" value="Peptidase_S8"/>
    <property type="match status" value="1"/>
</dbReference>
<dbReference type="Gene3D" id="3.40.50.200">
    <property type="entry name" value="Peptidase S8/S53 domain"/>
    <property type="match status" value="3"/>
</dbReference>
<comment type="similarity">
    <text evidence="1">Belongs to the peptidase S8 family.</text>
</comment>
<dbReference type="InterPro" id="IPR036852">
    <property type="entry name" value="Peptidase_S8/S53_dom_sf"/>
</dbReference>
<dbReference type="CDD" id="cd02120">
    <property type="entry name" value="PA_subtilisin_like"/>
    <property type="match status" value="1"/>
</dbReference>